<feature type="domain" description="TraG N-terminal Proteobacteria" evidence="3">
    <location>
        <begin position="12"/>
        <end position="581"/>
    </location>
</feature>
<evidence type="ECO:0000313" key="4">
    <source>
        <dbReference type="EMBL" id="TBM41307.1"/>
    </source>
</evidence>
<dbReference type="EMBL" id="SISP01000020">
    <property type="protein sequence ID" value="TBM41307.1"/>
    <property type="molecule type" value="Genomic_DNA"/>
</dbReference>
<dbReference type="InterPro" id="IPR012931">
    <property type="entry name" value="TraG_N_Proteobacteria"/>
</dbReference>
<keyword evidence="2" id="KW-1133">Transmembrane helix</keyword>
<feature type="transmembrane region" description="Helical" evidence="2">
    <location>
        <begin position="511"/>
        <end position="531"/>
    </location>
</feature>
<feature type="transmembrane region" description="Helical" evidence="2">
    <location>
        <begin position="552"/>
        <end position="576"/>
    </location>
</feature>
<feature type="transmembrane region" description="Helical" evidence="2">
    <location>
        <begin position="477"/>
        <end position="499"/>
    </location>
</feature>
<name>A0A7Z7VNY0_VIBCL</name>
<keyword evidence="2" id="KW-0472">Membrane</keyword>
<dbReference type="Proteomes" id="UP000294145">
    <property type="component" value="Unassembled WGS sequence"/>
</dbReference>
<keyword evidence="2" id="KW-0812">Transmembrane</keyword>
<feature type="transmembrane region" description="Helical" evidence="2">
    <location>
        <begin position="67"/>
        <end position="87"/>
    </location>
</feature>
<dbReference type="Pfam" id="PF07916">
    <property type="entry name" value="TraG_N"/>
    <property type="match status" value="1"/>
</dbReference>
<gene>
    <name evidence="4" type="ORF">EYB64_12090</name>
</gene>
<evidence type="ECO:0000256" key="2">
    <source>
        <dbReference type="SAM" id="Phobius"/>
    </source>
</evidence>
<dbReference type="RefSeq" id="WP_154813810.1">
    <property type="nucleotide sequence ID" value="NZ_JACWKW010000009.1"/>
</dbReference>
<proteinExistence type="predicted"/>
<protein>
    <recommendedName>
        <fullName evidence="3">TraG N-terminal Proteobacteria domain-containing protein</fullName>
    </recommendedName>
</protein>
<evidence type="ECO:0000313" key="5">
    <source>
        <dbReference type="Proteomes" id="UP000294145"/>
    </source>
</evidence>
<organism evidence="4 5">
    <name type="scientific">Vibrio cholerae</name>
    <dbReference type="NCBI Taxonomy" id="666"/>
    <lineage>
        <taxon>Bacteria</taxon>
        <taxon>Pseudomonadati</taxon>
        <taxon>Pseudomonadota</taxon>
        <taxon>Gammaproteobacteria</taxon>
        <taxon>Vibrionales</taxon>
        <taxon>Vibrionaceae</taxon>
        <taxon>Vibrio</taxon>
    </lineage>
</organism>
<reference evidence="4 5" key="1">
    <citation type="submission" date="2019-02" db="EMBL/GenBank/DDBJ databases">
        <title>Genomic plasticity associated with the antimicrobial resistance in Vibrio cholerae.</title>
        <authorList>
            <person name="Verma J."/>
            <person name="Bag S."/>
            <person name="Saha B."/>
            <person name="Kumar P."/>
            <person name="Ghosh T.S."/>
            <person name="Dayal M."/>
            <person name="Senapati T."/>
            <person name="Mehra S."/>
            <person name="Dey P."/>
            <person name="Desigamani A."/>
            <person name="Kumar D."/>
            <person name="Rana P."/>
            <person name="Kumar B."/>
            <person name="Maiti T.K."/>
            <person name="Sharma N.C."/>
            <person name="Bhadra R.K."/>
            <person name="Mutreja A."/>
            <person name="Nair G.B."/>
            <person name="Ramamurthy T."/>
            <person name="Das B."/>
        </authorList>
    </citation>
    <scope>NUCLEOTIDE SEQUENCE [LARGE SCALE GENOMIC DNA]</scope>
    <source>
        <strain evidence="4 5">IDH06781</strain>
    </source>
</reference>
<evidence type="ECO:0000256" key="1">
    <source>
        <dbReference type="SAM" id="MobiDB-lite"/>
    </source>
</evidence>
<dbReference type="AlphaFoldDB" id="A0A7Z7VNY0"/>
<evidence type="ECO:0000259" key="3">
    <source>
        <dbReference type="Pfam" id="PF07916"/>
    </source>
</evidence>
<accession>A0A7Z7VNY0</accession>
<feature type="region of interest" description="Disordered" evidence="1">
    <location>
        <begin position="329"/>
        <end position="354"/>
    </location>
</feature>
<sequence>MAIFGSSFFDLVTGAIGAYMYQIVWNVMVLSGFVLLAFLSVIIGALIENYESDQLNDEPHQQLGRFQVKMIIMVMVILVAALPLIPVSGLKLSVPTRQCEIIPQVASETLNLSSENQALLTQYGAKELVRKLTSEKIHSSKMGSEAATTAVARDILSPRLLSEFNRLKSKASGAYNTPMPSSMILENVVREGIRTKQEAQALSDIGLTLDGLTETIRVPIWWQAMRNWMLGTSAAIQAKIPCDSGVRIAKERMDTEFIDDPIVQQNFLDFYEQCHAPSLAKWKSLQTSSRLGLSGQKSDGLASVSVPGNRVFLEGESFYSSIQTSTPVSGFGSSSEEQGYKGNENSAGSSNPTVPSGTGFPFCDKWWSDKNNGLERQLIVSMSLDSPDGIELTRKVFNAKTTDDSELLQIVLASKMRSGNLASQHAAKAVMEKLQGAYLSSHEVTAEGQNIGGTLLGIAVDWGVLTSYSERMAGLKALLRAAPMATALLIMFFTAMLPLGLIVGRFDLGPLMALTMTYCSIYLWIPYFRMVKWVDDNLVSIFMLSWASTDKMMIDFMVGAAYIGVPMFITSVVGLAGVKVAQFDPVGAATMGSVGQGGMKNLTNIVKMLGSKGAKAMKPNQ</sequence>
<feature type="transmembrane region" description="Helical" evidence="2">
    <location>
        <begin position="23"/>
        <end position="47"/>
    </location>
</feature>
<comment type="caution">
    <text evidence="4">The sequence shown here is derived from an EMBL/GenBank/DDBJ whole genome shotgun (WGS) entry which is preliminary data.</text>
</comment>